<name>A0A6J1R790_9HYME</name>
<dbReference type="OrthoDB" id="7553920at2759"/>
<feature type="transmembrane region" description="Helical" evidence="1">
    <location>
        <begin position="125"/>
        <end position="146"/>
    </location>
</feature>
<evidence type="ECO:0000313" key="3">
    <source>
        <dbReference type="RefSeq" id="XP_024890899.1"/>
    </source>
</evidence>
<dbReference type="RefSeq" id="XP_024890899.1">
    <property type="nucleotide sequence ID" value="XM_025035131.1"/>
</dbReference>
<evidence type="ECO:0000313" key="2">
    <source>
        <dbReference type="Proteomes" id="UP000504618"/>
    </source>
</evidence>
<reference evidence="3 4" key="1">
    <citation type="submission" date="2025-04" db="UniProtKB">
        <authorList>
            <consortium name="RefSeq"/>
        </authorList>
    </citation>
    <scope>IDENTIFICATION</scope>
    <source>
        <tissue evidence="3 4">Whole body</tissue>
    </source>
</reference>
<dbReference type="RefSeq" id="XP_024892070.1">
    <property type="nucleotide sequence ID" value="XM_025036302.1"/>
</dbReference>
<proteinExistence type="predicted"/>
<keyword evidence="2" id="KW-1185">Reference proteome</keyword>
<protein>
    <submittedName>
        <fullName evidence="3">Uncharacterized protein LOC112466809</fullName>
    </submittedName>
    <submittedName>
        <fullName evidence="4">Uncharacterized protein LOC112467618</fullName>
    </submittedName>
</protein>
<organism evidence="2 3">
    <name type="scientific">Temnothorax curvispinosus</name>
    <dbReference type="NCBI Taxonomy" id="300111"/>
    <lineage>
        <taxon>Eukaryota</taxon>
        <taxon>Metazoa</taxon>
        <taxon>Ecdysozoa</taxon>
        <taxon>Arthropoda</taxon>
        <taxon>Hexapoda</taxon>
        <taxon>Insecta</taxon>
        <taxon>Pterygota</taxon>
        <taxon>Neoptera</taxon>
        <taxon>Endopterygota</taxon>
        <taxon>Hymenoptera</taxon>
        <taxon>Apocrita</taxon>
        <taxon>Aculeata</taxon>
        <taxon>Formicoidea</taxon>
        <taxon>Formicidae</taxon>
        <taxon>Myrmicinae</taxon>
        <taxon>Temnothorax</taxon>
    </lineage>
</organism>
<gene>
    <name evidence="3" type="primary">LOC112466809</name>
    <name evidence="4" type="synonym">LOC112467618</name>
</gene>
<evidence type="ECO:0000313" key="4">
    <source>
        <dbReference type="RefSeq" id="XP_024892070.1"/>
    </source>
</evidence>
<dbReference type="GeneID" id="112466809"/>
<keyword evidence="1" id="KW-0472">Membrane</keyword>
<dbReference type="AlphaFoldDB" id="A0A6J1R790"/>
<evidence type="ECO:0000256" key="1">
    <source>
        <dbReference type="SAM" id="Phobius"/>
    </source>
</evidence>
<dbReference type="Proteomes" id="UP000504618">
    <property type="component" value="Unplaced"/>
</dbReference>
<accession>A0A6J1R790</accession>
<keyword evidence="1" id="KW-0812">Transmembrane</keyword>
<sequence>MVRQNPLDGTMKFMLTLSGAWPGASSALFCRMFFIVSMITFQCCRYRYVAIHMHSATLWDYMDCLSLPLADCKVFFKCLVLWLNQSKFIEVLTIMKKDWSDCDNDDISMRKTASKAKTSGRITKIILILHTMSVVGVSIGVILANVDVTSNTTELIFLTITKIEVPFDVNTQHTYRFILLTEVCMLFMYAWSAGTTNSLLLTLVS</sequence>
<feature type="transmembrane region" description="Helical" evidence="1">
    <location>
        <begin position="20"/>
        <end position="41"/>
    </location>
</feature>
<feature type="transmembrane region" description="Helical" evidence="1">
    <location>
        <begin position="177"/>
        <end position="204"/>
    </location>
</feature>
<keyword evidence="1" id="KW-1133">Transmembrane helix</keyword>